<reference evidence="7" key="1">
    <citation type="submission" date="2016-05" db="EMBL/GenBank/DDBJ databases">
        <title>Microbial consortia oxidize butane by reversing methanogenesis.</title>
        <authorList>
            <person name="Laso-Perez R."/>
            <person name="Richter M."/>
            <person name="Wegener G."/>
            <person name="Musat F."/>
        </authorList>
    </citation>
    <scope>NUCLEOTIDE SEQUENCE [LARGE SCALE GENOMIC DNA]</scope>
    <source>
        <strain evidence="7">BOX1</strain>
    </source>
</reference>
<keyword evidence="7" id="KW-0255">Endonuclease</keyword>
<evidence type="ECO:0000313" key="8">
    <source>
        <dbReference type="Proteomes" id="UP000185779"/>
    </source>
</evidence>
<comment type="caution">
    <text evidence="7">The sequence shown here is derived from an EMBL/GenBank/DDBJ whole genome shotgun (WGS) entry which is preliminary data.</text>
</comment>
<dbReference type="EC" id="2.1.1.72" evidence="1"/>
<dbReference type="InterPro" id="IPR029063">
    <property type="entry name" value="SAM-dependent_MTases_sf"/>
</dbReference>
<dbReference type="GO" id="GO:0004519">
    <property type="term" value="F:endonuclease activity"/>
    <property type="evidence" value="ECO:0007669"/>
    <property type="project" value="UniProtKB-KW"/>
</dbReference>
<evidence type="ECO:0000313" key="7">
    <source>
        <dbReference type="EMBL" id="OFV66968.1"/>
    </source>
</evidence>
<dbReference type="Pfam" id="PF07669">
    <property type="entry name" value="Eco57I"/>
    <property type="match status" value="1"/>
</dbReference>
<proteinExistence type="predicted"/>
<dbReference type="Gene3D" id="3.40.50.150">
    <property type="entry name" value="Vaccinia Virus protein VP39"/>
    <property type="match status" value="1"/>
</dbReference>
<feature type="domain" description="Type II methyltransferase M.TaqI-like" evidence="6">
    <location>
        <begin position="318"/>
        <end position="564"/>
    </location>
</feature>
<dbReference type="GO" id="GO:0003676">
    <property type="term" value="F:nucleic acid binding"/>
    <property type="evidence" value="ECO:0007669"/>
    <property type="project" value="InterPro"/>
</dbReference>
<evidence type="ECO:0000256" key="2">
    <source>
        <dbReference type="ARBA" id="ARBA00022603"/>
    </source>
</evidence>
<dbReference type="InterPro" id="IPR050953">
    <property type="entry name" value="N4_N6_ade-DNA_methylase"/>
</dbReference>
<evidence type="ECO:0000256" key="5">
    <source>
        <dbReference type="ARBA" id="ARBA00047942"/>
    </source>
</evidence>
<dbReference type="InterPro" id="IPR011639">
    <property type="entry name" value="MethylTrfase_TaqI-like_dom"/>
</dbReference>
<dbReference type="PANTHER" id="PTHR33841:SF1">
    <property type="entry name" value="DNA METHYLTRANSFERASE A"/>
    <property type="match status" value="1"/>
</dbReference>
<evidence type="ECO:0000256" key="1">
    <source>
        <dbReference type="ARBA" id="ARBA00011900"/>
    </source>
</evidence>
<dbReference type="GO" id="GO:0032259">
    <property type="term" value="P:methylation"/>
    <property type="evidence" value="ECO:0007669"/>
    <property type="project" value="UniProtKB-KW"/>
</dbReference>
<name>A0A1F2P6Y1_9EURY</name>
<dbReference type="PROSITE" id="PS00092">
    <property type="entry name" value="N6_MTASE"/>
    <property type="match status" value="1"/>
</dbReference>
<evidence type="ECO:0000256" key="4">
    <source>
        <dbReference type="ARBA" id="ARBA00022691"/>
    </source>
</evidence>
<keyword evidence="4" id="KW-0949">S-adenosyl-L-methionine</keyword>
<gene>
    <name evidence="7" type="ORF">SBU_000261</name>
</gene>
<keyword evidence="8" id="KW-1185">Reference proteome</keyword>
<dbReference type="AlphaFoldDB" id="A0A1F2P6Y1"/>
<protein>
    <recommendedName>
        <fullName evidence="1">site-specific DNA-methyltransferase (adenine-specific)</fullName>
        <ecNumber evidence="1">2.1.1.72</ecNumber>
    </recommendedName>
</protein>
<dbReference type="GO" id="GO:0009007">
    <property type="term" value="F:site-specific DNA-methyltransferase (adenine-specific) activity"/>
    <property type="evidence" value="ECO:0007669"/>
    <property type="project" value="UniProtKB-EC"/>
</dbReference>
<dbReference type="PANTHER" id="PTHR33841">
    <property type="entry name" value="DNA METHYLTRANSFERASE YEEA-RELATED"/>
    <property type="match status" value="1"/>
</dbReference>
<dbReference type="GO" id="GO:0006304">
    <property type="term" value="P:DNA modification"/>
    <property type="evidence" value="ECO:0007669"/>
    <property type="project" value="InterPro"/>
</dbReference>
<keyword evidence="7" id="KW-0540">Nuclease</keyword>
<keyword evidence="2" id="KW-0489">Methyltransferase</keyword>
<dbReference type="Proteomes" id="UP000185779">
    <property type="component" value="Unassembled WGS sequence"/>
</dbReference>
<dbReference type="STRING" id="1839936.SBU_000261"/>
<dbReference type="InterPro" id="IPR002052">
    <property type="entry name" value="DNA_methylase_N6_adenine_CS"/>
</dbReference>
<comment type="catalytic activity">
    <reaction evidence="5">
        <text>a 2'-deoxyadenosine in DNA + S-adenosyl-L-methionine = an N(6)-methyl-2'-deoxyadenosine in DNA + S-adenosyl-L-homocysteine + H(+)</text>
        <dbReference type="Rhea" id="RHEA:15197"/>
        <dbReference type="Rhea" id="RHEA-COMP:12418"/>
        <dbReference type="Rhea" id="RHEA-COMP:12419"/>
        <dbReference type="ChEBI" id="CHEBI:15378"/>
        <dbReference type="ChEBI" id="CHEBI:57856"/>
        <dbReference type="ChEBI" id="CHEBI:59789"/>
        <dbReference type="ChEBI" id="CHEBI:90615"/>
        <dbReference type="ChEBI" id="CHEBI:90616"/>
        <dbReference type="EC" id="2.1.1.72"/>
    </reaction>
</comment>
<dbReference type="SUPFAM" id="SSF53335">
    <property type="entry name" value="S-adenosyl-L-methionine-dependent methyltransferases"/>
    <property type="match status" value="1"/>
</dbReference>
<dbReference type="EMBL" id="LYOR01000001">
    <property type="protein sequence ID" value="OFV66968.1"/>
    <property type="molecule type" value="Genomic_DNA"/>
</dbReference>
<dbReference type="PRINTS" id="PR00507">
    <property type="entry name" value="N12N6MTFRASE"/>
</dbReference>
<evidence type="ECO:0000256" key="3">
    <source>
        <dbReference type="ARBA" id="ARBA00022679"/>
    </source>
</evidence>
<keyword evidence="3" id="KW-0808">Transferase</keyword>
<keyword evidence="7" id="KW-0378">Hydrolase</keyword>
<evidence type="ECO:0000259" key="6">
    <source>
        <dbReference type="Pfam" id="PF07669"/>
    </source>
</evidence>
<sequence length="647" mass="75971">MLSTSQRRLIENVVLRCRKVLEEDFDRLLRIYGFTSEKVIEEDKVSQDKLDIRKEIEAAIEREGKDYKIARRRYIKYCAFTFLNRILALRMAEVHGLIDETVIIRAEYGDRSKRERDLLDKNSELVSNPEGLAFKALEEAYKEMENYIPYLFDTNDPYSILRPSLTAYRNVRKIIAELPDDILKEFETVGWAYQYFNNEERKEIRKKMRGSPSPDDVPPINQFYTVGWIVKFIVHNTIGKLWLETHPESGLELNYLVPTRSRLKMPEKIKVEHIKVLDPACGSGHFLLGAFDLLFKMWMEEHPEIPPWQIPSLILERNLYGVDIDLRAAQIAAMALYLKARTSFEMFKEEGTEFELKRINIISADIHFVDGERRAKFLSQFGYERNLRRIVEETLRACENAFEIGSLLRIRQPFERLFESRKKDGWGKVNLVQSQLTKFIPEAIPKEYTVEEIVKKIREFVREAAQSRDMGTIFFGLDAERAISLVDVLSDYYDAVLMNPPYGATPPKCKEYARKYYPRTHSDYYTTFIEQAVDLCKPGGYVGALTGRTFMFLKSHQKLREEVLRYDALPEVVLDLGFNVLDDATARYAAFTLRRKCDEDINWEEHPVTFLRLTDYAWDEKRVKFEEILEELEGYGRRNTYLTGWKT</sequence>
<organism evidence="7 8">
    <name type="scientific">Candidatus Syntropharchaeum butanivorans</name>
    <dbReference type="NCBI Taxonomy" id="1839936"/>
    <lineage>
        <taxon>Archaea</taxon>
        <taxon>Methanobacteriati</taxon>
        <taxon>Methanobacteriota</taxon>
        <taxon>Stenosarchaea group</taxon>
        <taxon>Methanomicrobia</taxon>
        <taxon>Methanosarcinales</taxon>
        <taxon>ANME-2 cluster</taxon>
        <taxon>Candidatus Syntropharchaeum</taxon>
    </lineage>
</organism>
<accession>A0A1F2P6Y1</accession>